<feature type="compositionally biased region" description="Polar residues" evidence="1">
    <location>
        <begin position="194"/>
        <end position="214"/>
    </location>
</feature>
<dbReference type="STRING" id="227321.Q5BDD7"/>
<feature type="compositionally biased region" description="Low complexity" evidence="1">
    <location>
        <begin position="323"/>
        <end position="345"/>
    </location>
</feature>
<dbReference type="Proteomes" id="UP000000560">
    <property type="component" value="Chromosome VII"/>
</dbReference>
<reference evidence="3" key="2">
    <citation type="journal article" date="2009" name="Fungal Genet. Biol.">
        <title>The 2008 update of the Aspergillus nidulans genome annotation: a community effort.</title>
        <authorList>
            <person name="Wortman J.R."/>
            <person name="Gilsenan J.M."/>
            <person name="Joardar V."/>
            <person name="Deegan J."/>
            <person name="Clutterbuck J."/>
            <person name="Andersen M.R."/>
            <person name="Archer D."/>
            <person name="Bencina M."/>
            <person name="Braus G."/>
            <person name="Coutinho P."/>
            <person name="von Dohren H."/>
            <person name="Doonan J."/>
            <person name="Driessen A.J."/>
            <person name="Durek P."/>
            <person name="Espeso E."/>
            <person name="Fekete E."/>
            <person name="Flipphi M."/>
            <person name="Estrada C.G."/>
            <person name="Geysens S."/>
            <person name="Goldman G."/>
            <person name="de Groot P.W."/>
            <person name="Hansen K."/>
            <person name="Harris S.D."/>
            <person name="Heinekamp T."/>
            <person name="Helmstaedt K."/>
            <person name="Henrissat B."/>
            <person name="Hofmann G."/>
            <person name="Homan T."/>
            <person name="Horio T."/>
            <person name="Horiuchi H."/>
            <person name="James S."/>
            <person name="Jones M."/>
            <person name="Karaffa L."/>
            <person name="Karanyi Z."/>
            <person name="Kato M."/>
            <person name="Keller N."/>
            <person name="Kelly D.E."/>
            <person name="Kiel J.A."/>
            <person name="Kim J.M."/>
            <person name="van der Klei I.J."/>
            <person name="Klis F.M."/>
            <person name="Kovalchuk A."/>
            <person name="Krasevec N."/>
            <person name="Kubicek C.P."/>
            <person name="Liu B."/>
            <person name="Maccabe A."/>
            <person name="Meyer V."/>
            <person name="Mirabito P."/>
            <person name="Miskei M."/>
            <person name="Mos M."/>
            <person name="Mullins J."/>
            <person name="Nelson D.R."/>
            <person name="Nielsen J."/>
            <person name="Oakley B.R."/>
            <person name="Osmani S.A."/>
            <person name="Pakula T."/>
            <person name="Paszewski A."/>
            <person name="Paulsen I."/>
            <person name="Pilsyk S."/>
            <person name="Pocsi I."/>
            <person name="Punt P.J."/>
            <person name="Ram A.F."/>
            <person name="Ren Q."/>
            <person name="Robellet X."/>
            <person name="Robson G."/>
            <person name="Seiboth B."/>
            <person name="van Solingen P."/>
            <person name="Specht T."/>
            <person name="Sun J."/>
            <person name="Taheri-Talesh N."/>
            <person name="Takeshita N."/>
            <person name="Ussery D."/>
            <person name="vanKuyk P.A."/>
            <person name="Visser H."/>
            <person name="van de Vondervoort P.J."/>
            <person name="de Vries R.P."/>
            <person name="Walton J."/>
            <person name="Xiang X."/>
            <person name="Xiong Y."/>
            <person name="Zeng A.P."/>
            <person name="Brandt B.W."/>
            <person name="Cornell M.J."/>
            <person name="van den Hondel C.A."/>
            <person name="Visser J."/>
            <person name="Oliver S.G."/>
            <person name="Turner G."/>
        </authorList>
    </citation>
    <scope>GENOME REANNOTATION</scope>
    <source>
        <strain evidence="3">FGSC A4 / ATCC 38163 / CBS 112.46 / NRRL 194 / M139</strain>
    </source>
</reference>
<evidence type="ECO:0000256" key="1">
    <source>
        <dbReference type="SAM" id="MobiDB-lite"/>
    </source>
</evidence>
<dbReference type="InParanoid" id="Q5BDD7"/>
<name>Q5BDD7_EMENI</name>
<dbReference type="RefSeq" id="XP_659047.1">
    <property type="nucleotide sequence ID" value="XM_653955.1"/>
</dbReference>
<feature type="region of interest" description="Disordered" evidence="1">
    <location>
        <begin position="1258"/>
        <end position="1309"/>
    </location>
</feature>
<feature type="compositionally biased region" description="Basic and acidic residues" evidence="1">
    <location>
        <begin position="733"/>
        <end position="743"/>
    </location>
</feature>
<dbReference type="Gene3D" id="1.10.287.1490">
    <property type="match status" value="1"/>
</dbReference>
<feature type="compositionally biased region" description="Low complexity" evidence="1">
    <location>
        <begin position="415"/>
        <end position="438"/>
    </location>
</feature>
<keyword evidence="3" id="KW-1185">Reference proteome</keyword>
<dbReference type="OrthoDB" id="6365728at2759"/>
<feature type="compositionally biased region" description="Basic residues" evidence="1">
    <location>
        <begin position="1"/>
        <end position="15"/>
    </location>
</feature>
<evidence type="ECO:0000313" key="3">
    <source>
        <dbReference type="Proteomes" id="UP000000560"/>
    </source>
</evidence>
<feature type="region of interest" description="Disordered" evidence="1">
    <location>
        <begin position="1"/>
        <end position="570"/>
    </location>
</feature>
<dbReference type="PANTHER" id="PTHR34251:SF1">
    <property type="entry name" value="LEUCINE, GLUTAMATE AND LYSINE RICH 1"/>
    <property type="match status" value="1"/>
</dbReference>
<dbReference type="EMBL" id="BN001307">
    <property type="protein sequence ID" value="CBF84868.1"/>
    <property type="molecule type" value="Genomic_DNA"/>
</dbReference>
<feature type="compositionally biased region" description="Basic and acidic residues" evidence="1">
    <location>
        <begin position="301"/>
        <end position="319"/>
    </location>
</feature>
<dbReference type="InterPro" id="IPR038799">
    <property type="entry name" value="LEKR1"/>
</dbReference>
<protein>
    <recommendedName>
        <fullName evidence="4">RNA polymerase Rpb1 C-terminal repeat domain-containing protein</fullName>
    </recommendedName>
</protein>
<dbReference type="HOGENOM" id="CLU_005288_2_0_1"/>
<feature type="compositionally biased region" description="Pro residues" evidence="1">
    <location>
        <begin position="459"/>
        <end position="473"/>
    </location>
</feature>
<dbReference type="GeneID" id="2875506"/>
<dbReference type="eggNOG" id="ENOG502S3YY">
    <property type="taxonomic scope" value="Eukaryota"/>
</dbReference>
<evidence type="ECO:0008006" key="4">
    <source>
        <dbReference type="Google" id="ProtNLM"/>
    </source>
</evidence>
<dbReference type="KEGG" id="ani:ANIA_01443"/>
<feature type="compositionally biased region" description="Basic and acidic residues" evidence="1">
    <location>
        <begin position="162"/>
        <end position="174"/>
    </location>
</feature>
<feature type="compositionally biased region" description="Low complexity" evidence="1">
    <location>
        <begin position="528"/>
        <end position="539"/>
    </location>
</feature>
<dbReference type="PANTHER" id="PTHR34251">
    <property type="entry name" value="LEUCINE-, GLUTAMATE- AND LYSINE-RICH PROTEIN 1"/>
    <property type="match status" value="1"/>
</dbReference>
<feature type="compositionally biased region" description="Low complexity" evidence="1">
    <location>
        <begin position="376"/>
        <end position="387"/>
    </location>
</feature>
<sequence>MAKSGKKNKKGVKKGKSQEDAPAPQPEVPSTEPEQQQPAADTPQPEVPSTGPEQQQLAADTPQPEEAPELPTASTTGEEPNPLAKSEVTTQVVPEIVPDLKPVLESAPEREPEPEQTQNIEQSQTPSDPDIPSQTPLEDNDFTEITKHDTSSNQPPGMIDTQIEHIQEPSHDDLGVWEQLDTAEAEKNHDDTPIEQSNSVDQSEQSPITAPQSPTFTFAPETSTTEPTETWSAWEENDLTKASPAEEETATPKNDDHNSHVFTNPSGEIASTEPASESAQTSDLAPAPASQPEVELPLESELAKEAEPIQKPEPVKEPEPAAEPETFFSEPVEPIEVPEPVQKPETATSPEPVREPEPVQEPEVAITPEPVEEPEPVQVPEAVTAPESAIEPEPLATVEPAMGAEHTMEPAQEVTPPASKPQSPAPATASPSYKSASPMQRAVSPAAISVADTVDAPHAFPPPPAAPTPPPASPKTQDVPPLKDASYPTPRAAPPTPPSASPQYNSSYPTDQAYSPRQKSSPSHNTRKPSSPIPKISSPLAHAYTSPVMSPHTTSVPPMPPSFPPSVSHSYATAYQSPAMSTAGYFPPQYGYYQPTSHPHHTPRGPMAPNGPYPGLRDPGYPNEHDRSGRGGPMVPPDQEDARELLDRIQDAIPDINRLLGSYKHTKTKLQSREAEFKQMESQHKQALMHKDFFIEALQNQLRKTANESAEEATKLKNMINELRMELGNMEEKRKDMEEKLADSEASISSLEEKKTGLEEQIKKLNEQIEEERVAHSQELDRQRAEMEAEKEEALKTQKQELTELFEEIKAEDEKAAAEALAAREAELLEQQEAMKIEYEQQKQQMQNSHDTLQAEFDTKLAELATTQGDLEKKHQELEDTRHAHVEQVESLENQHQEKITEMERAWTEEKTGLETQLSEKSEELANSERENKRLEEDLLSKEKQLQLSVDNMRLTINNLDNDCDRLRKTLHSLGEATDLKNTKGDTFFLDCFGQLQRLIVTLSKEHFSYLPIDPPQEVLSKLPPELPSFLDNTPASRELRSAYVQHVVSKILTYRIFHPFLFTLGRRYDKADILFQMLSMDIRRKSVRREAFWRQQTLKAAYTTSDAKESINVVAAVIVDEISNSLKHFADPRRMDGLLTSIRKIVKLAAETWRHARVERELIIAALPAPEDGSVPGEDWEEYGVPKENSSGRTSPKTADFARHVVLRPFPRIIREAAHEDFLGDEGKASPCTYSRGSVLYSDSPIILARLQELAGKTTDAPVRREDSPPATGRLSRASTYYEPPSPRIPYAQDTLIEGATGPNFGTA</sequence>
<feature type="compositionally biased region" description="Polar residues" evidence="1">
    <location>
        <begin position="503"/>
        <end position="524"/>
    </location>
</feature>
<evidence type="ECO:0000313" key="2">
    <source>
        <dbReference type="EMBL" id="CBF84868.1"/>
    </source>
</evidence>
<feature type="compositionally biased region" description="Polar residues" evidence="1">
    <location>
        <begin position="273"/>
        <end position="283"/>
    </location>
</feature>
<gene>
    <name evidence="2" type="ORF">ANIA_01443</name>
</gene>
<feature type="region of interest" description="Disordered" evidence="1">
    <location>
        <begin position="909"/>
        <end position="933"/>
    </location>
</feature>
<feature type="compositionally biased region" description="Pro residues" evidence="1">
    <location>
        <begin position="491"/>
        <end position="500"/>
    </location>
</feature>
<accession>C8VM58</accession>
<dbReference type="VEuPathDB" id="FungiDB:AN1443"/>
<reference evidence="3" key="1">
    <citation type="journal article" date="2005" name="Nature">
        <title>Sequencing of Aspergillus nidulans and comparative analysis with A. fumigatus and A. oryzae.</title>
        <authorList>
            <person name="Galagan J.E."/>
            <person name="Calvo S.E."/>
            <person name="Cuomo C."/>
            <person name="Ma L.J."/>
            <person name="Wortman J.R."/>
            <person name="Batzoglou S."/>
            <person name="Lee S.I."/>
            <person name="Basturkmen M."/>
            <person name="Spevak C.C."/>
            <person name="Clutterbuck J."/>
            <person name="Kapitonov V."/>
            <person name="Jurka J."/>
            <person name="Scazzocchio C."/>
            <person name="Farman M."/>
            <person name="Butler J."/>
            <person name="Purcell S."/>
            <person name="Harris S."/>
            <person name="Braus G.H."/>
            <person name="Draht O."/>
            <person name="Busch S."/>
            <person name="D'Enfert C."/>
            <person name="Bouchier C."/>
            <person name="Goldman G.H."/>
            <person name="Bell-Pedersen D."/>
            <person name="Griffiths-Jones S."/>
            <person name="Doonan J.H."/>
            <person name="Yu J."/>
            <person name="Vienken K."/>
            <person name="Pain A."/>
            <person name="Freitag M."/>
            <person name="Selker E.U."/>
            <person name="Archer D.B."/>
            <person name="Penalva M.A."/>
            <person name="Oakley B.R."/>
            <person name="Momany M."/>
            <person name="Tanaka T."/>
            <person name="Kumagai T."/>
            <person name="Asai K."/>
            <person name="Machida M."/>
            <person name="Nierman W.C."/>
            <person name="Denning D.W."/>
            <person name="Caddick M."/>
            <person name="Hynes M."/>
            <person name="Paoletti M."/>
            <person name="Fischer R."/>
            <person name="Miller B."/>
            <person name="Dyer P."/>
            <person name="Sachs M.S."/>
            <person name="Osmani S.A."/>
            <person name="Birren B.W."/>
        </authorList>
    </citation>
    <scope>NUCLEOTIDE SEQUENCE [LARGE SCALE GENOMIC DNA]</scope>
    <source>
        <strain evidence="3">FGSC A4 / ATCC 38163 / CBS 112.46 / NRRL 194 / M139</strain>
    </source>
</reference>
<feature type="compositionally biased region" description="Polar residues" evidence="1">
    <location>
        <begin position="115"/>
        <end position="137"/>
    </location>
</feature>
<organism evidence="2 3">
    <name type="scientific">Emericella nidulans (strain FGSC A4 / ATCC 38163 / CBS 112.46 / NRRL 194 / M139)</name>
    <name type="common">Aspergillus nidulans</name>
    <dbReference type="NCBI Taxonomy" id="227321"/>
    <lineage>
        <taxon>Eukaryota</taxon>
        <taxon>Fungi</taxon>
        <taxon>Dikarya</taxon>
        <taxon>Ascomycota</taxon>
        <taxon>Pezizomycotina</taxon>
        <taxon>Eurotiomycetes</taxon>
        <taxon>Eurotiomycetidae</taxon>
        <taxon>Eurotiales</taxon>
        <taxon>Aspergillaceae</taxon>
        <taxon>Aspergillus</taxon>
        <taxon>Aspergillus subgen. Nidulantes</taxon>
    </lineage>
</organism>
<accession>Q5BDD7</accession>
<proteinExistence type="predicted"/>
<feature type="compositionally biased region" description="Low complexity" evidence="1">
    <location>
        <begin position="215"/>
        <end position="234"/>
    </location>
</feature>
<feature type="region of interest" description="Disordered" evidence="1">
    <location>
        <begin position="594"/>
        <end position="639"/>
    </location>
</feature>
<dbReference type="OMA" id="QNQMRKA"/>
<feature type="region of interest" description="Disordered" evidence="1">
    <location>
        <begin position="772"/>
        <end position="796"/>
    </location>
</feature>
<feature type="region of interest" description="Disordered" evidence="1">
    <location>
        <begin position="733"/>
        <end position="754"/>
    </location>
</feature>